<keyword evidence="1" id="KW-0238">DNA-binding</keyword>
<dbReference type="SUPFAM" id="SSF53041">
    <property type="entry name" value="Resolvase-like"/>
    <property type="match status" value="1"/>
</dbReference>
<dbReference type="EMBL" id="BAABHK010000002">
    <property type="protein sequence ID" value="GAA4622298.1"/>
    <property type="molecule type" value="Genomic_DNA"/>
</dbReference>
<evidence type="ECO:0000313" key="5">
    <source>
        <dbReference type="Proteomes" id="UP001501442"/>
    </source>
</evidence>
<dbReference type="Proteomes" id="UP001501442">
    <property type="component" value="Unassembled WGS sequence"/>
</dbReference>
<keyword evidence="2" id="KW-0233">DNA recombination</keyword>
<dbReference type="SMART" id="SM00857">
    <property type="entry name" value="Resolvase"/>
    <property type="match status" value="1"/>
</dbReference>
<sequence>MFDEKTSGKLSTDDRPALLDALSHIRDGNMLTVQEVDRLGRNLLEGLIVLNDLFQRGIAVKVLEGIAAGEHTERSLTLDLALALSEDRRRDIVRKTKNGLDAARRRGRVGGRRPVVDDDKRAAILARSQRRESIRTIATGVKVSIGVVHKTLKDANAS</sequence>
<dbReference type="InterPro" id="IPR050639">
    <property type="entry name" value="SSR_resolvase"/>
</dbReference>
<accession>A0ABP8U6D7</accession>
<dbReference type="InterPro" id="IPR006119">
    <property type="entry name" value="Resolv_N"/>
</dbReference>
<organism evidence="4 5">
    <name type="scientific">Actinoallomurus vinaceus</name>
    <dbReference type="NCBI Taxonomy" id="1080074"/>
    <lineage>
        <taxon>Bacteria</taxon>
        <taxon>Bacillati</taxon>
        <taxon>Actinomycetota</taxon>
        <taxon>Actinomycetes</taxon>
        <taxon>Streptosporangiales</taxon>
        <taxon>Thermomonosporaceae</taxon>
        <taxon>Actinoallomurus</taxon>
    </lineage>
</organism>
<dbReference type="Gene3D" id="3.40.50.1390">
    <property type="entry name" value="Resolvase, N-terminal catalytic domain"/>
    <property type="match status" value="1"/>
</dbReference>
<evidence type="ECO:0000256" key="1">
    <source>
        <dbReference type="ARBA" id="ARBA00023125"/>
    </source>
</evidence>
<protein>
    <recommendedName>
        <fullName evidence="3">Resolvase/invertase-type recombinase catalytic domain-containing protein</fullName>
    </recommendedName>
</protein>
<dbReference type="RefSeq" id="WP_345429812.1">
    <property type="nucleotide sequence ID" value="NZ_BAABHK010000002.1"/>
</dbReference>
<dbReference type="Pfam" id="PF00239">
    <property type="entry name" value="Resolvase"/>
    <property type="match status" value="1"/>
</dbReference>
<reference evidence="5" key="1">
    <citation type="journal article" date="2019" name="Int. J. Syst. Evol. Microbiol.">
        <title>The Global Catalogue of Microorganisms (GCM) 10K type strain sequencing project: providing services to taxonomists for standard genome sequencing and annotation.</title>
        <authorList>
            <consortium name="The Broad Institute Genomics Platform"/>
            <consortium name="The Broad Institute Genome Sequencing Center for Infectious Disease"/>
            <person name="Wu L."/>
            <person name="Ma J."/>
        </authorList>
    </citation>
    <scope>NUCLEOTIDE SEQUENCE [LARGE SCALE GENOMIC DNA]</scope>
    <source>
        <strain evidence="5">JCM 17939</strain>
    </source>
</reference>
<dbReference type="PANTHER" id="PTHR30461">
    <property type="entry name" value="DNA-INVERTASE FROM LAMBDOID PROPHAGE"/>
    <property type="match status" value="1"/>
</dbReference>
<name>A0ABP8U6D7_9ACTN</name>
<evidence type="ECO:0000259" key="3">
    <source>
        <dbReference type="PROSITE" id="PS51736"/>
    </source>
</evidence>
<proteinExistence type="predicted"/>
<evidence type="ECO:0000313" key="4">
    <source>
        <dbReference type="EMBL" id="GAA4622298.1"/>
    </source>
</evidence>
<dbReference type="InterPro" id="IPR036162">
    <property type="entry name" value="Resolvase-like_N_sf"/>
</dbReference>
<comment type="caution">
    <text evidence="4">The sequence shown here is derived from an EMBL/GenBank/DDBJ whole genome shotgun (WGS) entry which is preliminary data.</text>
</comment>
<evidence type="ECO:0000256" key="2">
    <source>
        <dbReference type="ARBA" id="ARBA00023172"/>
    </source>
</evidence>
<dbReference type="PANTHER" id="PTHR30461:SF2">
    <property type="entry name" value="SERINE RECOMBINASE PINE-RELATED"/>
    <property type="match status" value="1"/>
</dbReference>
<keyword evidence="5" id="KW-1185">Reference proteome</keyword>
<feature type="domain" description="Resolvase/invertase-type recombinase catalytic" evidence="3">
    <location>
        <begin position="1"/>
        <end position="107"/>
    </location>
</feature>
<gene>
    <name evidence="4" type="ORF">GCM10023196_013910</name>
</gene>
<dbReference type="PROSITE" id="PS51736">
    <property type="entry name" value="RECOMBINASES_3"/>
    <property type="match status" value="1"/>
</dbReference>